<dbReference type="RefSeq" id="XP_007603456.1">
    <property type="nucleotide sequence ID" value="XM_007603394.1"/>
</dbReference>
<evidence type="ECO:0000313" key="1">
    <source>
        <dbReference type="EMBL" id="ELA42688.1"/>
    </source>
</evidence>
<dbReference type="AlphaFoldDB" id="L2GP76"/>
<dbReference type="Proteomes" id="UP000011082">
    <property type="component" value="Unassembled WGS sequence"/>
</dbReference>
<keyword evidence="2" id="KW-1185">Reference proteome</keyword>
<sequence>MPHIATVIFDNTLNSQNQDYLPSRYVLQKEVIDTLITNTFESDAQSLIGLIPIAQMDNNDILTPTLVRSYLSTFLHQRDLYHTLNHNLALYQAEQSLESSEFSEKIVFMIFGSPIPDSDQFMVNIYGLATKGFTIRVVCFADAYEFGTYLRQGSSFDNLNVLTIHPDEDFSSKVLDFFADASGHHYVDQDLEEAIRRSMVEK</sequence>
<dbReference type="OMA" id="QNQDYLP"/>
<dbReference type="Gene3D" id="3.40.50.410">
    <property type="entry name" value="von Willebrand factor, type A domain"/>
    <property type="match status" value="1"/>
</dbReference>
<proteinExistence type="predicted"/>
<dbReference type="STRING" id="993615.L2GP76"/>
<accession>L2GP76</accession>
<dbReference type="HOGENOM" id="CLU_098733_0_0_1"/>
<dbReference type="OrthoDB" id="1731724at2759"/>
<evidence type="ECO:0000313" key="2">
    <source>
        <dbReference type="Proteomes" id="UP000011082"/>
    </source>
</evidence>
<dbReference type="InParanoid" id="L2GP76"/>
<gene>
    <name evidence="1" type="ORF">VICG_00003</name>
</gene>
<name>L2GP76_VITCO</name>
<dbReference type="VEuPathDB" id="MicrosporidiaDB:VICG_00003"/>
<dbReference type="InterPro" id="IPR036465">
    <property type="entry name" value="vWFA_dom_sf"/>
</dbReference>
<dbReference type="EMBL" id="JH370130">
    <property type="protein sequence ID" value="ELA42688.1"/>
    <property type="molecule type" value="Genomic_DNA"/>
</dbReference>
<evidence type="ECO:0008006" key="3">
    <source>
        <dbReference type="Google" id="ProtNLM"/>
    </source>
</evidence>
<dbReference type="GeneID" id="19880721"/>
<reference evidence="2" key="1">
    <citation type="submission" date="2011-05" db="EMBL/GenBank/DDBJ databases">
        <title>The genome sequence of Vittaforma corneae strain ATCC 50505.</title>
        <authorList>
            <consortium name="The Broad Institute Genome Sequencing Platform"/>
            <person name="Cuomo C."/>
            <person name="Didier E."/>
            <person name="Bowers L."/>
            <person name="Young S.K."/>
            <person name="Zeng Q."/>
            <person name="Gargeya S."/>
            <person name="Fitzgerald M."/>
            <person name="Haas B."/>
            <person name="Abouelleil A."/>
            <person name="Alvarado L."/>
            <person name="Arachchi H.M."/>
            <person name="Berlin A."/>
            <person name="Chapman S.B."/>
            <person name="Gearin G."/>
            <person name="Goldberg J."/>
            <person name="Griggs A."/>
            <person name="Gujja S."/>
            <person name="Hansen M."/>
            <person name="Heiman D."/>
            <person name="Howarth C."/>
            <person name="Larimer J."/>
            <person name="Lui A."/>
            <person name="MacDonald P.J.P."/>
            <person name="McCowen C."/>
            <person name="Montmayeur A."/>
            <person name="Murphy C."/>
            <person name="Neiman D."/>
            <person name="Pearson M."/>
            <person name="Priest M."/>
            <person name="Roberts A."/>
            <person name="Saif S."/>
            <person name="Shea T."/>
            <person name="Sisk P."/>
            <person name="Stolte C."/>
            <person name="Sykes S."/>
            <person name="Wortman J."/>
            <person name="Nusbaum C."/>
            <person name="Birren B."/>
        </authorList>
    </citation>
    <scope>NUCLEOTIDE SEQUENCE [LARGE SCALE GENOMIC DNA]</scope>
    <source>
        <strain evidence="2">ATCC 50505</strain>
    </source>
</reference>
<protein>
    <recommendedName>
        <fullName evidence="3">VWFA domain-containing protein</fullName>
    </recommendedName>
</protein>
<organism evidence="1 2">
    <name type="scientific">Vittaforma corneae (strain ATCC 50505)</name>
    <name type="common">Microsporidian parasite</name>
    <name type="synonym">Nosema corneum</name>
    <dbReference type="NCBI Taxonomy" id="993615"/>
    <lineage>
        <taxon>Eukaryota</taxon>
        <taxon>Fungi</taxon>
        <taxon>Fungi incertae sedis</taxon>
        <taxon>Microsporidia</taxon>
        <taxon>Nosematidae</taxon>
        <taxon>Vittaforma</taxon>
    </lineage>
</organism>